<proteinExistence type="predicted"/>
<accession>A0AAQ3UPT2</accession>
<dbReference type="AlphaFoldDB" id="A0AAQ3UPT2"/>
<dbReference type="EMBL" id="CP144753">
    <property type="protein sequence ID" value="WVZ95419.1"/>
    <property type="molecule type" value="Genomic_DNA"/>
</dbReference>
<sequence length="112" mass="12831">MPAGPPPLRLRPPQTATRPLRLTASAQPHMFEPGARVLWAMWKTRNKRSIENNFMINTVGVMYASVANLQNWRPLLRQQEQGEMEKMIEKMRSWLENFPTNAVLTSDVGELG</sequence>
<evidence type="ECO:0000313" key="1">
    <source>
        <dbReference type="EMBL" id="WVZ95419.1"/>
    </source>
</evidence>
<organism evidence="1 2">
    <name type="scientific">Paspalum notatum var. saurae</name>
    <dbReference type="NCBI Taxonomy" id="547442"/>
    <lineage>
        <taxon>Eukaryota</taxon>
        <taxon>Viridiplantae</taxon>
        <taxon>Streptophyta</taxon>
        <taxon>Embryophyta</taxon>
        <taxon>Tracheophyta</taxon>
        <taxon>Spermatophyta</taxon>
        <taxon>Magnoliopsida</taxon>
        <taxon>Liliopsida</taxon>
        <taxon>Poales</taxon>
        <taxon>Poaceae</taxon>
        <taxon>PACMAD clade</taxon>
        <taxon>Panicoideae</taxon>
        <taxon>Andropogonodae</taxon>
        <taxon>Paspaleae</taxon>
        <taxon>Paspalinae</taxon>
        <taxon>Paspalum</taxon>
    </lineage>
</organism>
<gene>
    <name evidence="1" type="ORF">U9M48_041187</name>
</gene>
<keyword evidence="2" id="KW-1185">Reference proteome</keyword>
<evidence type="ECO:0000313" key="2">
    <source>
        <dbReference type="Proteomes" id="UP001341281"/>
    </source>
</evidence>
<protein>
    <submittedName>
        <fullName evidence="1">Uncharacterized protein</fullName>
    </submittedName>
</protein>
<dbReference type="Proteomes" id="UP001341281">
    <property type="component" value="Chromosome 09"/>
</dbReference>
<name>A0AAQ3UPT2_PASNO</name>
<reference evidence="1 2" key="1">
    <citation type="submission" date="2024-02" db="EMBL/GenBank/DDBJ databases">
        <title>High-quality chromosome-scale genome assembly of Pensacola bahiagrass (Paspalum notatum Flugge var. saurae).</title>
        <authorList>
            <person name="Vega J.M."/>
            <person name="Podio M."/>
            <person name="Orjuela J."/>
            <person name="Siena L.A."/>
            <person name="Pessino S.C."/>
            <person name="Combes M.C."/>
            <person name="Mariac C."/>
            <person name="Albertini E."/>
            <person name="Pupilli F."/>
            <person name="Ortiz J.P.A."/>
            <person name="Leblanc O."/>
        </authorList>
    </citation>
    <scope>NUCLEOTIDE SEQUENCE [LARGE SCALE GENOMIC DNA]</scope>
    <source>
        <strain evidence="1">R1</strain>
        <tissue evidence="1">Leaf</tissue>
    </source>
</reference>